<reference evidence="1" key="1">
    <citation type="submission" date="2023-04" db="EMBL/GenBank/DDBJ databases">
        <title>A chromosome-level genome assembly of the parasitoid wasp Eretmocerus hayati.</title>
        <authorList>
            <person name="Zhong Y."/>
            <person name="Liu S."/>
            <person name="Liu Y."/>
        </authorList>
    </citation>
    <scope>NUCLEOTIDE SEQUENCE</scope>
    <source>
        <strain evidence="1">ZJU_SS_LIU_2023</strain>
    </source>
</reference>
<gene>
    <name evidence="1" type="ORF">QAD02_018485</name>
</gene>
<accession>A0ACC2PI25</accession>
<sequence length="343" mass="38261">MSLFTILAAISIVAVAQAGVVGPQPKGYNRMYPLSKPTNRSTGITFNVAIIADLDSDSKLADKKDEWHSYLLKGRLNYTPSRKVISVEWDREPIILTGSLAYKGRGMELSELTVFDGRLLTFDDRTGVAYFFETNNIYPWVILADGNGKSAKGFKAEWATVKNEKLYIGSIGRDTTTRTGEFINSDPLWIKIVSPNGEVQPVNWTANYKRLQEVAGMKAPGYLVHESGAWSDVHKKWFFLPRKCSKERFNATKDHHSNCNLLLTADESFTNVQATPIGKFIPVRGFSSFKFLPGSNDSIIVALKSEEVEDCTATFITAFTIKGEILMADLKVADKKYEGLEFV</sequence>
<dbReference type="EMBL" id="CM056741">
    <property type="protein sequence ID" value="KAJ8682693.1"/>
    <property type="molecule type" value="Genomic_DNA"/>
</dbReference>
<name>A0ACC2PI25_9HYME</name>
<comment type="caution">
    <text evidence="1">The sequence shown here is derived from an EMBL/GenBank/DDBJ whole genome shotgun (WGS) entry which is preliminary data.</text>
</comment>
<organism evidence="1 2">
    <name type="scientific">Eretmocerus hayati</name>
    <dbReference type="NCBI Taxonomy" id="131215"/>
    <lineage>
        <taxon>Eukaryota</taxon>
        <taxon>Metazoa</taxon>
        <taxon>Ecdysozoa</taxon>
        <taxon>Arthropoda</taxon>
        <taxon>Hexapoda</taxon>
        <taxon>Insecta</taxon>
        <taxon>Pterygota</taxon>
        <taxon>Neoptera</taxon>
        <taxon>Endopterygota</taxon>
        <taxon>Hymenoptera</taxon>
        <taxon>Apocrita</taxon>
        <taxon>Proctotrupomorpha</taxon>
        <taxon>Chalcidoidea</taxon>
        <taxon>Aphelinidae</taxon>
        <taxon>Aphelininae</taxon>
        <taxon>Eretmocerus</taxon>
    </lineage>
</organism>
<evidence type="ECO:0000313" key="1">
    <source>
        <dbReference type="EMBL" id="KAJ8682693.1"/>
    </source>
</evidence>
<dbReference type="Proteomes" id="UP001239111">
    <property type="component" value="Chromosome 1"/>
</dbReference>
<keyword evidence="2" id="KW-1185">Reference proteome</keyword>
<protein>
    <submittedName>
        <fullName evidence="1">Uncharacterized protein</fullName>
    </submittedName>
</protein>
<proteinExistence type="predicted"/>
<evidence type="ECO:0000313" key="2">
    <source>
        <dbReference type="Proteomes" id="UP001239111"/>
    </source>
</evidence>